<comment type="caution">
    <text evidence="1">The sequence shown here is derived from an EMBL/GenBank/DDBJ whole genome shotgun (WGS) entry which is preliminary data.</text>
</comment>
<gene>
    <name evidence="1" type="ORF">S06H3_60054</name>
</gene>
<organism evidence="1">
    <name type="scientific">marine sediment metagenome</name>
    <dbReference type="NCBI Taxonomy" id="412755"/>
    <lineage>
        <taxon>unclassified sequences</taxon>
        <taxon>metagenomes</taxon>
        <taxon>ecological metagenomes</taxon>
    </lineage>
</organism>
<dbReference type="SUPFAM" id="SSF101386">
    <property type="entry name" value="all-alpha NTP pyrophosphatases"/>
    <property type="match status" value="1"/>
</dbReference>
<accession>X1QHD6</accession>
<sequence>MDETLINMVEKEEARGIAKWGKIDRSPELLLNAATEELGEVAHAINHKEGVENISQEIAEAIGVLSRLHDMVWSIGKR</sequence>
<name>X1QHD6_9ZZZZ</name>
<evidence type="ECO:0000313" key="1">
    <source>
        <dbReference type="EMBL" id="GAI54231.1"/>
    </source>
</evidence>
<dbReference type="AlphaFoldDB" id="X1QHD6"/>
<protein>
    <submittedName>
        <fullName evidence="1">Uncharacterized protein</fullName>
    </submittedName>
</protein>
<reference evidence="1" key="1">
    <citation type="journal article" date="2014" name="Front. Microbiol.">
        <title>High frequency of phylogenetically diverse reductive dehalogenase-homologous genes in deep subseafloor sedimentary metagenomes.</title>
        <authorList>
            <person name="Kawai M."/>
            <person name="Futagami T."/>
            <person name="Toyoda A."/>
            <person name="Takaki Y."/>
            <person name="Nishi S."/>
            <person name="Hori S."/>
            <person name="Arai W."/>
            <person name="Tsubouchi T."/>
            <person name="Morono Y."/>
            <person name="Uchiyama I."/>
            <person name="Ito T."/>
            <person name="Fujiyama A."/>
            <person name="Inagaki F."/>
            <person name="Takami H."/>
        </authorList>
    </citation>
    <scope>NUCLEOTIDE SEQUENCE</scope>
    <source>
        <strain evidence="1">Expedition CK06-06</strain>
    </source>
</reference>
<dbReference type="EMBL" id="BARV01039122">
    <property type="protein sequence ID" value="GAI54231.1"/>
    <property type="molecule type" value="Genomic_DNA"/>
</dbReference>
<dbReference type="Gene3D" id="1.10.287.1080">
    <property type="entry name" value="MazG-like"/>
    <property type="match status" value="1"/>
</dbReference>
<proteinExistence type="predicted"/>